<gene>
    <name evidence="1" type="ORF">LCPAC304_00540</name>
</gene>
<name>A0A481Z788_9VIRU</name>
<sequence>MSVNRFSKNCTGKIPILQKIEFFNGGNNIKYYLLIIMWNVPSKAYLRKKSLFQFEEVLEEEGKWLHYPDQLCKELMFNKALLHKHGDFDHGLYKLPPEIILKNLLPHCITDWIRVVGFYRRVLQIGGRREERDDKVLIFLQTTDVRDVCQYLGMKTSHPPHAFAAGLVEGDKIIHLSVYEKPRSRVVSKGSTIVVRYKSDFRRKECPGKCNCIRFWRENLAEYI</sequence>
<evidence type="ECO:0000313" key="1">
    <source>
        <dbReference type="EMBL" id="QBK91728.1"/>
    </source>
</evidence>
<proteinExistence type="predicted"/>
<accession>A0A481Z788</accession>
<protein>
    <submittedName>
        <fullName evidence="1">Uncharacterized protein</fullName>
    </submittedName>
</protein>
<dbReference type="EMBL" id="MK500565">
    <property type="protein sequence ID" value="QBK91728.1"/>
    <property type="molecule type" value="Genomic_DNA"/>
</dbReference>
<organism evidence="1">
    <name type="scientific">Pithovirus LCPAC304</name>
    <dbReference type="NCBI Taxonomy" id="2506594"/>
    <lineage>
        <taxon>Viruses</taxon>
        <taxon>Pithoviruses</taxon>
    </lineage>
</organism>
<reference evidence="1" key="1">
    <citation type="journal article" date="2019" name="MBio">
        <title>Virus Genomes from Deep Sea Sediments Expand the Ocean Megavirome and Support Independent Origins of Viral Gigantism.</title>
        <authorList>
            <person name="Backstrom D."/>
            <person name="Yutin N."/>
            <person name="Jorgensen S.L."/>
            <person name="Dharamshi J."/>
            <person name="Homa F."/>
            <person name="Zaremba-Niedwiedzka K."/>
            <person name="Spang A."/>
            <person name="Wolf Y.I."/>
            <person name="Koonin E.V."/>
            <person name="Ettema T.J."/>
        </authorList>
    </citation>
    <scope>NUCLEOTIDE SEQUENCE</scope>
</reference>